<dbReference type="PANTHER" id="PTHR34203">
    <property type="entry name" value="METHYLTRANSFERASE, FKBM FAMILY PROTEIN"/>
    <property type="match status" value="1"/>
</dbReference>
<name>A0ABD5RF10_9EURY</name>
<dbReference type="InterPro" id="IPR006342">
    <property type="entry name" value="FkbM_mtfrase"/>
</dbReference>
<dbReference type="RefSeq" id="WP_227230848.1">
    <property type="nucleotide sequence ID" value="NZ_JAJCVJ010000002.1"/>
</dbReference>
<dbReference type="InterPro" id="IPR029063">
    <property type="entry name" value="SAM-dependent_MTases_sf"/>
</dbReference>
<feature type="domain" description="Methyltransferase FkbM" evidence="1">
    <location>
        <begin position="95"/>
        <end position="234"/>
    </location>
</feature>
<dbReference type="AlphaFoldDB" id="A0ABD5RF10"/>
<proteinExistence type="predicted"/>
<keyword evidence="2" id="KW-0489">Methyltransferase</keyword>
<keyword evidence="3" id="KW-1185">Reference proteome</keyword>
<accession>A0ABD5RF10</accession>
<dbReference type="Pfam" id="PF05050">
    <property type="entry name" value="Methyltransf_21"/>
    <property type="match status" value="1"/>
</dbReference>
<dbReference type="GO" id="GO:0032259">
    <property type="term" value="P:methylation"/>
    <property type="evidence" value="ECO:0007669"/>
    <property type="project" value="UniProtKB-KW"/>
</dbReference>
<dbReference type="InterPro" id="IPR052514">
    <property type="entry name" value="SAM-dependent_MTase"/>
</dbReference>
<organism evidence="2 3">
    <name type="scientific">Salinirubrum litoreum</name>
    <dbReference type="NCBI Taxonomy" id="1126234"/>
    <lineage>
        <taxon>Archaea</taxon>
        <taxon>Methanobacteriati</taxon>
        <taxon>Methanobacteriota</taxon>
        <taxon>Stenosarchaea group</taxon>
        <taxon>Halobacteria</taxon>
        <taxon>Halobacteriales</taxon>
        <taxon>Haloferacaceae</taxon>
        <taxon>Salinirubrum</taxon>
    </lineage>
</organism>
<dbReference type="SUPFAM" id="SSF53335">
    <property type="entry name" value="S-adenosyl-L-methionine-dependent methyltransferases"/>
    <property type="match status" value="1"/>
</dbReference>
<dbReference type="EMBL" id="JBHSKX010000002">
    <property type="protein sequence ID" value="MFC5368576.1"/>
    <property type="molecule type" value="Genomic_DNA"/>
</dbReference>
<gene>
    <name evidence="2" type="ORF">ACFPJ5_16745</name>
</gene>
<dbReference type="PANTHER" id="PTHR34203:SF15">
    <property type="entry name" value="SLL1173 PROTEIN"/>
    <property type="match status" value="1"/>
</dbReference>
<sequence>MNILSRTRRRFKEDGLSGLQREAVDRLIAPIHVRWFSRDGTYLVEVNNISVNIKNVNLPHLLKYRLKKRKQGYESAELEAISKFLDPESDVIELGAGIGVVSCAINDKLHSDSKHVAVEPNSEILDSLRENREINGANFDVVNSAYSAKNEEISMNIYNNYLSSGVYDKEGEDGREVTVDAVSLESLSQQNGISEFTLISDIEGLECELILEEWNLVSKKCNLMIIEFHDRSPDVTAAKSRLESSKFERMYQNTNVEVWAPAGSEPDN</sequence>
<protein>
    <submittedName>
        <fullName evidence="2">FkbM family methyltransferase</fullName>
    </submittedName>
</protein>
<reference evidence="2 3" key="1">
    <citation type="journal article" date="2019" name="Int. J. Syst. Evol. Microbiol.">
        <title>The Global Catalogue of Microorganisms (GCM) 10K type strain sequencing project: providing services to taxonomists for standard genome sequencing and annotation.</title>
        <authorList>
            <consortium name="The Broad Institute Genomics Platform"/>
            <consortium name="The Broad Institute Genome Sequencing Center for Infectious Disease"/>
            <person name="Wu L."/>
            <person name="Ma J."/>
        </authorList>
    </citation>
    <scope>NUCLEOTIDE SEQUENCE [LARGE SCALE GENOMIC DNA]</scope>
    <source>
        <strain evidence="2 3">CGMCC 1.12237</strain>
    </source>
</reference>
<evidence type="ECO:0000313" key="2">
    <source>
        <dbReference type="EMBL" id="MFC5368576.1"/>
    </source>
</evidence>
<keyword evidence="2" id="KW-0808">Transferase</keyword>
<evidence type="ECO:0000259" key="1">
    <source>
        <dbReference type="Pfam" id="PF05050"/>
    </source>
</evidence>
<evidence type="ECO:0000313" key="3">
    <source>
        <dbReference type="Proteomes" id="UP001596201"/>
    </source>
</evidence>
<dbReference type="Gene3D" id="3.40.50.150">
    <property type="entry name" value="Vaccinia Virus protein VP39"/>
    <property type="match status" value="1"/>
</dbReference>
<dbReference type="Proteomes" id="UP001596201">
    <property type="component" value="Unassembled WGS sequence"/>
</dbReference>
<dbReference type="GO" id="GO:0008168">
    <property type="term" value="F:methyltransferase activity"/>
    <property type="evidence" value="ECO:0007669"/>
    <property type="project" value="UniProtKB-KW"/>
</dbReference>
<comment type="caution">
    <text evidence="2">The sequence shown here is derived from an EMBL/GenBank/DDBJ whole genome shotgun (WGS) entry which is preliminary data.</text>
</comment>
<dbReference type="NCBIfam" id="TIGR01444">
    <property type="entry name" value="fkbM_fam"/>
    <property type="match status" value="1"/>
</dbReference>